<evidence type="ECO:0000259" key="7">
    <source>
        <dbReference type="SMART" id="SM00387"/>
    </source>
</evidence>
<dbReference type="PANTHER" id="PTHR24421">
    <property type="entry name" value="NITRATE/NITRITE SENSOR PROTEIN NARX-RELATED"/>
    <property type="match status" value="1"/>
</dbReference>
<comment type="catalytic activity">
    <reaction evidence="1">
        <text>ATP + protein L-histidine = ADP + protein N-phospho-L-histidine.</text>
        <dbReference type="EC" id="2.7.13.3"/>
    </reaction>
</comment>
<feature type="transmembrane region" description="Helical" evidence="6">
    <location>
        <begin position="312"/>
        <end position="335"/>
    </location>
</feature>
<keyword evidence="6" id="KW-1133">Transmembrane helix</keyword>
<dbReference type="GO" id="GO:0000160">
    <property type="term" value="P:phosphorelay signal transduction system"/>
    <property type="evidence" value="ECO:0007669"/>
    <property type="project" value="UniProtKB-KW"/>
</dbReference>
<dbReference type="InterPro" id="IPR003594">
    <property type="entry name" value="HATPase_dom"/>
</dbReference>
<proteinExistence type="predicted"/>
<dbReference type="CDD" id="cd16917">
    <property type="entry name" value="HATPase_UhpB-NarQ-NarX-like"/>
    <property type="match status" value="1"/>
</dbReference>
<evidence type="ECO:0000256" key="3">
    <source>
        <dbReference type="ARBA" id="ARBA00022679"/>
    </source>
</evidence>
<sequence>MRIWRDGATAALVVFLVLLSFWGAVLTGEKAVRPDGMTSRPSVQFQPIDDDGKVIDPQKILTAPYFKDPIYRSTVEEGGRRVAFLIPFKTDKIEDDLAFFIGPTPGLQEIQLNGQVIQPNIPLDTLRGAADGKALYYMLPLSAVRVGDNEIKVLVETQSPILALAPFHIGPAVEAARATSRIDLITNFIPTIAVSFLIFAFLLCAVVNWPSVDRPRVRTLMVLMVVWAARTYFITFQTPIELPFLVTSFIYYLLEGSVVVAFARHLLAGEPLSQKWSRWFFWLWIALIVYLAGITIAGFVVGPAIREWFKNLALLISVALLILALIGLPLLAWGIATRSDGRRLERFALMFCLLALVVDAGDSAFDWTVPFFPELSLTFYAAASAGLLLGLGVVASIAREASEARRTVIQSNEILAAKLDEQNAELARSYDAQKQMLQRQVMLEERQRIVRDMHDGIGGQLLGLMMQVRQGGADKIQVEQGLQSSISDLRLIVDSMDSADDGLAETLRSFEHRVRAQVEAAGLTFTVEHGLKDGEPGPGPRPTLQILRILQEAVTNAMRHSGGTEISLISRIDDNGFIHISVRDNGRGLPAEIKGGRGLTSMRSRAEAVGGNLKIDGNESGTTLSLIIPGPA</sequence>
<keyword evidence="5" id="KW-0902">Two-component regulatory system</keyword>
<feature type="transmembrane region" description="Helical" evidence="6">
    <location>
        <begin position="249"/>
        <end position="267"/>
    </location>
</feature>
<dbReference type="Gene3D" id="3.30.565.10">
    <property type="entry name" value="Histidine kinase-like ATPase, C-terminal domain"/>
    <property type="match status" value="1"/>
</dbReference>
<protein>
    <recommendedName>
        <fullName evidence="2">histidine kinase</fullName>
        <ecNumber evidence="2">2.7.13.3</ecNumber>
    </recommendedName>
</protein>
<keyword evidence="4" id="KW-0418">Kinase</keyword>
<comment type="caution">
    <text evidence="8">The sequence shown here is derived from an EMBL/GenBank/DDBJ whole genome shotgun (WGS) entry which is preliminary data.</text>
</comment>
<dbReference type="OrthoDB" id="9797605at2"/>
<dbReference type="SUPFAM" id="SSF55874">
    <property type="entry name" value="ATPase domain of HSP90 chaperone/DNA topoisomerase II/histidine kinase"/>
    <property type="match status" value="1"/>
</dbReference>
<accession>A0A553WCM1</accession>
<feature type="transmembrane region" description="Helical" evidence="6">
    <location>
        <begin position="279"/>
        <end position="300"/>
    </location>
</feature>
<feature type="transmembrane region" description="Helical" evidence="6">
    <location>
        <begin position="219"/>
        <end position="237"/>
    </location>
</feature>
<keyword evidence="6" id="KW-0812">Transmembrane</keyword>
<evidence type="ECO:0000256" key="6">
    <source>
        <dbReference type="SAM" id="Phobius"/>
    </source>
</evidence>
<feature type="transmembrane region" description="Helical" evidence="6">
    <location>
        <begin position="188"/>
        <end position="207"/>
    </location>
</feature>
<dbReference type="PANTHER" id="PTHR24421:SF10">
    <property type="entry name" value="NITRATE_NITRITE SENSOR PROTEIN NARQ"/>
    <property type="match status" value="1"/>
</dbReference>
<keyword evidence="3" id="KW-0808">Transferase</keyword>
<gene>
    <name evidence="8" type="ORF">FOM92_14955</name>
</gene>
<feature type="transmembrane region" description="Helical" evidence="6">
    <location>
        <begin position="377"/>
        <end position="398"/>
    </location>
</feature>
<dbReference type="EC" id="2.7.13.3" evidence="2"/>
<evidence type="ECO:0000313" key="8">
    <source>
        <dbReference type="EMBL" id="TSB02392.1"/>
    </source>
</evidence>
<name>A0A553WCM1_9SPHN</name>
<keyword evidence="6" id="KW-0472">Membrane</keyword>
<dbReference type="SMART" id="SM00387">
    <property type="entry name" value="HATPase_c"/>
    <property type="match status" value="1"/>
</dbReference>
<feature type="transmembrane region" description="Helical" evidence="6">
    <location>
        <begin position="347"/>
        <end position="365"/>
    </location>
</feature>
<dbReference type="AlphaFoldDB" id="A0A553WCM1"/>
<feature type="domain" description="Histidine kinase/HSP90-like ATPase" evidence="7">
    <location>
        <begin position="541"/>
        <end position="632"/>
    </location>
</feature>
<evidence type="ECO:0000256" key="1">
    <source>
        <dbReference type="ARBA" id="ARBA00000085"/>
    </source>
</evidence>
<organism evidence="8 9">
    <name type="scientific">Sphingorhabdus contaminans</name>
    <dbReference type="NCBI Taxonomy" id="1343899"/>
    <lineage>
        <taxon>Bacteria</taxon>
        <taxon>Pseudomonadati</taxon>
        <taxon>Pseudomonadota</taxon>
        <taxon>Alphaproteobacteria</taxon>
        <taxon>Sphingomonadales</taxon>
        <taxon>Sphingomonadaceae</taxon>
        <taxon>Sphingorhabdus</taxon>
    </lineage>
</organism>
<evidence type="ECO:0000256" key="2">
    <source>
        <dbReference type="ARBA" id="ARBA00012438"/>
    </source>
</evidence>
<dbReference type="Pfam" id="PF02518">
    <property type="entry name" value="HATPase_c"/>
    <property type="match status" value="1"/>
</dbReference>
<keyword evidence="9" id="KW-1185">Reference proteome</keyword>
<evidence type="ECO:0000256" key="5">
    <source>
        <dbReference type="ARBA" id="ARBA00023012"/>
    </source>
</evidence>
<evidence type="ECO:0000313" key="9">
    <source>
        <dbReference type="Proteomes" id="UP000320160"/>
    </source>
</evidence>
<dbReference type="Proteomes" id="UP000320160">
    <property type="component" value="Unassembled WGS sequence"/>
</dbReference>
<evidence type="ECO:0000256" key="4">
    <source>
        <dbReference type="ARBA" id="ARBA00022777"/>
    </source>
</evidence>
<reference evidence="8 9" key="1">
    <citation type="submission" date="2019-07" db="EMBL/GenBank/DDBJ databases">
        <authorList>
            <person name="Park M."/>
        </authorList>
    </citation>
    <scope>NUCLEOTIDE SEQUENCE [LARGE SCALE GENOMIC DNA]</scope>
    <source>
        <strain evidence="8 9">KCTC32445</strain>
    </source>
</reference>
<dbReference type="InterPro" id="IPR050482">
    <property type="entry name" value="Sensor_HK_TwoCompSys"/>
</dbReference>
<dbReference type="EMBL" id="VKKU01000002">
    <property type="protein sequence ID" value="TSB02392.1"/>
    <property type="molecule type" value="Genomic_DNA"/>
</dbReference>
<dbReference type="InterPro" id="IPR036890">
    <property type="entry name" value="HATPase_C_sf"/>
</dbReference>
<dbReference type="GO" id="GO:0004673">
    <property type="term" value="F:protein histidine kinase activity"/>
    <property type="evidence" value="ECO:0007669"/>
    <property type="project" value="UniProtKB-EC"/>
</dbReference>